<sequence>MKLFAITTVIIGTVILSALGVNAGQCEDKCAIAYGYGTSDYNDCVISDCDT</sequence>
<dbReference type="EMBL" id="JAPDMQ010000182">
    <property type="protein sequence ID" value="KAK0531577.1"/>
    <property type="molecule type" value="Genomic_DNA"/>
</dbReference>
<organism evidence="2 3">
    <name type="scientific">Tilletia horrida</name>
    <dbReference type="NCBI Taxonomy" id="155126"/>
    <lineage>
        <taxon>Eukaryota</taxon>
        <taxon>Fungi</taxon>
        <taxon>Dikarya</taxon>
        <taxon>Basidiomycota</taxon>
        <taxon>Ustilaginomycotina</taxon>
        <taxon>Exobasidiomycetes</taxon>
        <taxon>Tilletiales</taxon>
        <taxon>Tilletiaceae</taxon>
        <taxon>Tilletia</taxon>
    </lineage>
</organism>
<evidence type="ECO:0000256" key="1">
    <source>
        <dbReference type="SAM" id="SignalP"/>
    </source>
</evidence>
<name>A0AAN6GBF9_9BASI</name>
<evidence type="ECO:0000313" key="2">
    <source>
        <dbReference type="EMBL" id="KAK0531577.1"/>
    </source>
</evidence>
<evidence type="ECO:0000313" key="3">
    <source>
        <dbReference type="Proteomes" id="UP001176521"/>
    </source>
</evidence>
<comment type="caution">
    <text evidence="2">The sequence shown here is derived from an EMBL/GenBank/DDBJ whole genome shotgun (WGS) entry which is preliminary data.</text>
</comment>
<dbReference type="Proteomes" id="UP001176521">
    <property type="component" value="Unassembled WGS sequence"/>
</dbReference>
<accession>A0AAN6GBF9</accession>
<reference evidence="2" key="1">
    <citation type="journal article" date="2023" name="PhytoFront">
        <title>Draft Genome Resources of Seven Strains of Tilletia horrida, Causal Agent of Kernel Smut of Rice.</title>
        <authorList>
            <person name="Khanal S."/>
            <person name="Antony Babu S."/>
            <person name="Zhou X.G."/>
        </authorList>
    </citation>
    <scope>NUCLEOTIDE SEQUENCE</scope>
    <source>
        <strain evidence="2">TX3</strain>
    </source>
</reference>
<protein>
    <submittedName>
        <fullName evidence="2">Uncharacterized protein</fullName>
    </submittedName>
</protein>
<feature type="signal peptide" evidence="1">
    <location>
        <begin position="1"/>
        <end position="23"/>
    </location>
</feature>
<feature type="chain" id="PRO_5043006252" evidence="1">
    <location>
        <begin position="24"/>
        <end position="51"/>
    </location>
</feature>
<dbReference type="AlphaFoldDB" id="A0AAN6GBF9"/>
<gene>
    <name evidence="2" type="ORF">OC842_003578</name>
</gene>
<keyword evidence="1" id="KW-0732">Signal</keyword>
<proteinExistence type="predicted"/>
<keyword evidence="3" id="KW-1185">Reference proteome</keyword>